<dbReference type="Pfam" id="PF00144">
    <property type="entry name" value="Beta-lactamase"/>
    <property type="match status" value="1"/>
</dbReference>
<feature type="signal peptide" evidence="2">
    <location>
        <begin position="1"/>
        <end position="37"/>
    </location>
</feature>
<feature type="transmembrane region" description="Helical" evidence="1">
    <location>
        <begin position="477"/>
        <end position="503"/>
    </location>
</feature>
<protein>
    <submittedName>
        <fullName evidence="4">Class A beta-lactamase-related serine hydrolase</fullName>
    </submittedName>
</protein>
<feature type="chain" id="PRO_5039443804" evidence="2">
    <location>
        <begin position="38"/>
        <end position="538"/>
    </location>
</feature>
<dbReference type="AlphaFoldDB" id="A0A372M512"/>
<evidence type="ECO:0000259" key="3">
    <source>
        <dbReference type="Pfam" id="PF00144"/>
    </source>
</evidence>
<evidence type="ECO:0000313" key="4">
    <source>
        <dbReference type="EMBL" id="RFU86022.1"/>
    </source>
</evidence>
<keyword evidence="1" id="KW-1133">Transmembrane helix</keyword>
<dbReference type="Gene3D" id="3.40.710.10">
    <property type="entry name" value="DD-peptidase/beta-lactamase superfamily"/>
    <property type="match status" value="1"/>
</dbReference>
<reference evidence="4 5" key="1">
    <citation type="submission" date="2018-08" db="EMBL/GenBank/DDBJ databases">
        <title>Isolation, diversity and antifungal activity of Actinobacteria from wheat.</title>
        <authorList>
            <person name="Han C."/>
        </authorList>
    </citation>
    <scope>NUCLEOTIDE SEQUENCE [LARGE SCALE GENOMIC DNA]</scope>
    <source>
        <strain evidence="4 5">NEAU-YY421</strain>
    </source>
</reference>
<keyword evidence="4" id="KW-0378">Hydrolase</keyword>
<keyword evidence="1" id="KW-0812">Transmembrane</keyword>
<keyword evidence="2" id="KW-0732">Signal</keyword>
<keyword evidence="5" id="KW-1185">Reference proteome</keyword>
<keyword evidence="1" id="KW-0472">Membrane</keyword>
<dbReference type="Proteomes" id="UP000263094">
    <property type="component" value="Unassembled WGS sequence"/>
</dbReference>
<proteinExistence type="predicted"/>
<dbReference type="InterPro" id="IPR050491">
    <property type="entry name" value="AmpC-like"/>
</dbReference>
<accession>A0A372M512</accession>
<organism evidence="4 5">
    <name type="scientific">Streptomyces triticagri</name>
    <dbReference type="NCBI Taxonomy" id="2293568"/>
    <lineage>
        <taxon>Bacteria</taxon>
        <taxon>Bacillati</taxon>
        <taxon>Actinomycetota</taxon>
        <taxon>Actinomycetes</taxon>
        <taxon>Kitasatosporales</taxon>
        <taxon>Streptomycetaceae</taxon>
        <taxon>Streptomyces</taxon>
    </lineage>
</organism>
<feature type="transmembrane region" description="Helical" evidence="1">
    <location>
        <begin position="445"/>
        <end position="465"/>
    </location>
</feature>
<evidence type="ECO:0000256" key="1">
    <source>
        <dbReference type="SAM" id="Phobius"/>
    </source>
</evidence>
<gene>
    <name evidence="4" type="ORF">DY218_14030</name>
</gene>
<evidence type="ECO:0000256" key="2">
    <source>
        <dbReference type="SAM" id="SignalP"/>
    </source>
</evidence>
<dbReference type="RefSeq" id="WP_128556332.1">
    <property type="nucleotide sequence ID" value="NZ_QUAK01000076.1"/>
</dbReference>
<feature type="transmembrane region" description="Helical" evidence="1">
    <location>
        <begin position="406"/>
        <end position="424"/>
    </location>
</feature>
<dbReference type="PANTHER" id="PTHR46825">
    <property type="entry name" value="D-ALANYL-D-ALANINE-CARBOXYPEPTIDASE/ENDOPEPTIDASE AMPH"/>
    <property type="match status" value="1"/>
</dbReference>
<dbReference type="InterPro" id="IPR012338">
    <property type="entry name" value="Beta-lactam/transpept-like"/>
</dbReference>
<dbReference type="GO" id="GO:0016787">
    <property type="term" value="F:hydrolase activity"/>
    <property type="evidence" value="ECO:0007669"/>
    <property type="project" value="UniProtKB-KW"/>
</dbReference>
<sequence length="538" mass="56878">MKILTGRTGLRRRIGVLAAVLGIVAAAAAPASSAAQATGSTATASTASESTATLDPAAIDRFVRDYMAQTRLPGAVVAVTRGDRVVHTAGYGHTASGKAMTAGTRVPVASLSKAMTALAVMQLVEAGKVDPDRPVHRYLPEFTMADGRAGKITVRQLLTQTSGMADSSYPDLTRAQPHSLREAVAAMREAPLAAEPGTRHRYHNPNYFVAARLVEVVSGQPFDSYLTERLFGPLGMTRTASVDTSTQMPDRARGYVRAYGSTVPVSHPRWFTAGGHGVVSTADDFAQWLIAQNNQGVSGDGRRIADAATLRATHTPPRSPDDTEYAMGWRESREDGEPRQLQHTGQLLTHNSMATLLPGSKVGIAVVTNTGMLAGDDAPQIVQGLVDLAEGRKPQVAEPFSMTADWVLAALTLLAAALGVRGTLRARRWARRTAGRPWWRVALRLLPGTLPILLLSQLAALAGLLMNRSGTLQQVCYAWPALVVCTATAALAATAVLVGRLLAALGHRRRTRATAPPNGYAALTSSARTAADHASTST</sequence>
<dbReference type="EMBL" id="QUAK01000076">
    <property type="protein sequence ID" value="RFU86022.1"/>
    <property type="molecule type" value="Genomic_DNA"/>
</dbReference>
<dbReference type="InterPro" id="IPR001466">
    <property type="entry name" value="Beta-lactam-related"/>
</dbReference>
<feature type="domain" description="Beta-lactamase-related" evidence="3">
    <location>
        <begin position="59"/>
        <end position="373"/>
    </location>
</feature>
<dbReference type="PANTHER" id="PTHR46825:SF9">
    <property type="entry name" value="BETA-LACTAMASE-RELATED DOMAIN-CONTAINING PROTEIN"/>
    <property type="match status" value="1"/>
</dbReference>
<dbReference type="SUPFAM" id="SSF56601">
    <property type="entry name" value="beta-lactamase/transpeptidase-like"/>
    <property type="match status" value="1"/>
</dbReference>
<evidence type="ECO:0000313" key="5">
    <source>
        <dbReference type="Proteomes" id="UP000263094"/>
    </source>
</evidence>
<comment type="caution">
    <text evidence="4">The sequence shown here is derived from an EMBL/GenBank/DDBJ whole genome shotgun (WGS) entry which is preliminary data.</text>
</comment>
<name>A0A372M512_9ACTN</name>
<dbReference type="OrthoDB" id="3174977at2"/>